<reference evidence="2" key="2">
    <citation type="journal article" date="2022" name="BMC Genomics">
        <title>Comparative genome analysis of mycobacteria focusing on tRNA and non-coding RNA.</title>
        <authorList>
            <person name="Behra P.R.K."/>
            <person name="Pettersson B.M.F."/>
            <person name="Ramesh M."/>
            <person name="Das S."/>
            <person name="Dasgupta S."/>
            <person name="Kirsebom L.A."/>
        </authorList>
    </citation>
    <scope>NUCLEOTIDE SEQUENCE</scope>
    <source>
        <strain evidence="2">DSM 44838</strain>
    </source>
</reference>
<name>A0A9X2Z7Q9_9MYCO</name>
<comment type="caution">
    <text evidence="2">The sequence shown here is derived from an EMBL/GenBank/DDBJ whole genome shotgun (WGS) entry which is preliminary data.</text>
</comment>
<sequence length="176" mass="18728">MTIARVLAVAAMLVTSALGFAGHASADQVMEGVYGYDQGDVHAEWTIYPSCVPTVGDLRDNLELPVACRLHVAPNSPRVNGGDARLTGGLWTFSTTVKEGFPCPDGNGFAPVVESYQFDDATMSGKRSTANSAACNGTVQPKIVVSPFTLAFSRPLPIPVDRYPLYCEPGGLKRCF</sequence>
<reference evidence="2" key="1">
    <citation type="submission" date="2020-07" db="EMBL/GenBank/DDBJ databases">
        <authorList>
            <person name="Pettersson B.M.F."/>
            <person name="Behra P.R.K."/>
            <person name="Ramesh M."/>
            <person name="Das S."/>
            <person name="Dasgupta S."/>
            <person name="Kirsebom L.A."/>
        </authorList>
    </citation>
    <scope>NUCLEOTIDE SEQUENCE</scope>
    <source>
        <strain evidence="2">DSM 44838</strain>
    </source>
</reference>
<proteinExistence type="predicted"/>
<organism evidence="2 3">
    <name type="scientific">Mycobacterium yunnanensis</name>
    <dbReference type="NCBI Taxonomy" id="368477"/>
    <lineage>
        <taxon>Bacteria</taxon>
        <taxon>Bacillati</taxon>
        <taxon>Actinomycetota</taxon>
        <taxon>Actinomycetes</taxon>
        <taxon>Mycobacteriales</taxon>
        <taxon>Mycobacteriaceae</taxon>
        <taxon>Mycobacterium</taxon>
    </lineage>
</organism>
<evidence type="ECO:0000313" key="3">
    <source>
        <dbReference type="Proteomes" id="UP001141629"/>
    </source>
</evidence>
<evidence type="ECO:0008006" key="4">
    <source>
        <dbReference type="Google" id="ProtNLM"/>
    </source>
</evidence>
<evidence type="ECO:0000313" key="2">
    <source>
        <dbReference type="EMBL" id="MCV7423841.1"/>
    </source>
</evidence>
<dbReference type="RefSeq" id="WP_263998809.1">
    <property type="nucleotide sequence ID" value="NZ_JACKVK010000013.1"/>
</dbReference>
<accession>A0A9X2Z7Q9</accession>
<feature type="signal peptide" evidence="1">
    <location>
        <begin position="1"/>
        <end position="26"/>
    </location>
</feature>
<dbReference type="AlphaFoldDB" id="A0A9X2Z7Q9"/>
<dbReference type="Proteomes" id="UP001141629">
    <property type="component" value="Unassembled WGS sequence"/>
</dbReference>
<evidence type="ECO:0000256" key="1">
    <source>
        <dbReference type="SAM" id="SignalP"/>
    </source>
</evidence>
<gene>
    <name evidence="2" type="ORF">H7K45_25125</name>
</gene>
<keyword evidence="1" id="KW-0732">Signal</keyword>
<dbReference type="EMBL" id="JACKVK010000013">
    <property type="protein sequence ID" value="MCV7423841.1"/>
    <property type="molecule type" value="Genomic_DNA"/>
</dbReference>
<feature type="chain" id="PRO_5040719182" description="Secreted protein" evidence="1">
    <location>
        <begin position="27"/>
        <end position="176"/>
    </location>
</feature>
<keyword evidence="3" id="KW-1185">Reference proteome</keyword>
<protein>
    <recommendedName>
        <fullName evidence="4">Secreted protein</fullName>
    </recommendedName>
</protein>